<evidence type="ECO:0000256" key="1">
    <source>
        <dbReference type="SAM" id="Coils"/>
    </source>
</evidence>
<dbReference type="EMBL" id="CAXAMM010009959">
    <property type="protein sequence ID" value="CAK9021831.1"/>
    <property type="molecule type" value="Genomic_DNA"/>
</dbReference>
<evidence type="ECO:0000313" key="3">
    <source>
        <dbReference type="EMBL" id="CAK9021831.1"/>
    </source>
</evidence>
<gene>
    <name evidence="3" type="ORF">SCF082_LOCUS15512</name>
</gene>
<proteinExistence type="predicted"/>
<keyword evidence="1" id="KW-0175">Coiled coil</keyword>
<evidence type="ECO:0000256" key="2">
    <source>
        <dbReference type="SAM" id="MobiDB-lite"/>
    </source>
</evidence>
<feature type="compositionally biased region" description="Basic residues" evidence="2">
    <location>
        <begin position="840"/>
        <end position="850"/>
    </location>
</feature>
<feature type="compositionally biased region" description="Low complexity" evidence="2">
    <location>
        <begin position="851"/>
        <end position="876"/>
    </location>
</feature>
<feature type="compositionally biased region" description="Low complexity" evidence="2">
    <location>
        <begin position="182"/>
        <end position="192"/>
    </location>
</feature>
<organism evidence="3 4">
    <name type="scientific">Durusdinium trenchii</name>
    <dbReference type="NCBI Taxonomy" id="1381693"/>
    <lineage>
        <taxon>Eukaryota</taxon>
        <taxon>Sar</taxon>
        <taxon>Alveolata</taxon>
        <taxon>Dinophyceae</taxon>
        <taxon>Suessiales</taxon>
        <taxon>Symbiodiniaceae</taxon>
        <taxon>Durusdinium</taxon>
    </lineage>
</organism>
<feature type="coiled-coil region" evidence="1">
    <location>
        <begin position="393"/>
        <end position="557"/>
    </location>
</feature>
<feature type="coiled-coil region" evidence="1">
    <location>
        <begin position="589"/>
        <end position="710"/>
    </location>
</feature>
<feature type="region of interest" description="Disordered" evidence="2">
    <location>
        <begin position="1"/>
        <end position="242"/>
    </location>
</feature>
<feature type="region of interest" description="Disordered" evidence="2">
    <location>
        <begin position="991"/>
        <end position="1026"/>
    </location>
</feature>
<accession>A0ABP0K5L1</accession>
<comment type="caution">
    <text evidence="3">The sequence shown here is derived from an EMBL/GenBank/DDBJ whole genome shotgun (WGS) entry which is preliminary data.</text>
</comment>
<feature type="compositionally biased region" description="Basic residues" evidence="2">
    <location>
        <begin position="1014"/>
        <end position="1026"/>
    </location>
</feature>
<evidence type="ECO:0000313" key="4">
    <source>
        <dbReference type="Proteomes" id="UP001642464"/>
    </source>
</evidence>
<sequence length="1026" mass="114141">MEDVVFDDDDDDVSFDLPELRGGGEGDGGLRGPASKDVRDPVPGDGDDSGGFDGQVNDHDRGFDQDEEVFDFGTLLPGKGSADGAHGSLGSSFASASSPGLQGYLTFNPTTPGQPLRKTTAGPESVGDQESELSTESARSRKALIEEGRRRMEEFRKRSATPKKSGQTLSFRDTGNGSSPTNVNRGNNNNNNNDDHGEVSDVEDQHEDDGREETREEEQDGVANRRQEEVSPSTNAAAGEAARARQKVVAAATATPFTPVARGFKNQLDKLKRDELDLAAAEWSEQRKSVAVMRQSYEQEIGVLEERLKGQMTENQDLIAEVGNEKEEARRAAAKADQLRDRLDCMTTDLDKERALTTSLRSKVQELASELEERARDSVTRLASSQSAHDADAAMLKNQLNTQAERIAALQAEKAQMEEMVEAKSREVEGLRNEVSGCRDEIHALKTSLDFEKAAAQRELDHAREEMASLVSQSADARKAEQLAETVEDLGTQLESAKGNLRRIKKENLEMEMELSQARQAVSRLQEEQSQNKAQYSDELKLERQALEEVRTKLCQQGEELVDARNALEAALEEQKFASSREAAIKTRTRELEEKLAASSAAVQQLEASNRTLRDDLAATSQATTQHDDAQADLSTRTQLEADCKRLRSKLARLADSTDTLERRLSEEVRQRRDAEEAIERIESKHMAQLRSLRQEYDTALQEQRSATARLRDMSQEDKDVNLSVFNEMKSELEALRTKLQRQAVVVQAPAEPAVATDPHLETLQNRVDALEASNKMWNRYFAESPRHQQHSNTLIAEQAQTIHQLTMEIEAERKRCDRARTELKQLRAAAKQQALHQGAHARGRPRTRSRSTSSDLSCSSSGSSRSSPPNTSLDSMMLQSRDISLLRPMADPQERRHRHRGDVDDMHSDGAQDDIAQDADLNDVSMLVPAHLGRQNSPKRQIEYLKRTIILLRHKNQIESEARKAAETKVQFLQAEFTDLFVSGLAMTKQKKKKAAAAPTAAGGHPSHNAPGGRRRVLHKHRPFR</sequence>
<evidence type="ECO:0008006" key="5">
    <source>
        <dbReference type="Google" id="ProtNLM"/>
    </source>
</evidence>
<feature type="compositionally biased region" description="Basic and acidic residues" evidence="2">
    <location>
        <begin position="902"/>
        <end position="911"/>
    </location>
</feature>
<dbReference type="Proteomes" id="UP001642464">
    <property type="component" value="Unassembled WGS sequence"/>
</dbReference>
<dbReference type="Gene3D" id="1.10.287.1490">
    <property type="match status" value="1"/>
</dbReference>
<keyword evidence="4" id="KW-1185">Reference proteome</keyword>
<feature type="compositionally biased region" description="Low complexity" evidence="2">
    <location>
        <begin position="84"/>
        <end position="98"/>
    </location>
</feature>
<feature type="compositionally biased region" description="Low complexity" evidence="2">
    <location>
        <begin position="828"/>
        <end position="838"/>
    </location>
</feature>
<feature type="coiled-coil region" evidence="1">
    <location>
        <begin position="294"/>
        <end position="356"/>
    </location>
</feature>
<feature type="compositionally biased region" description="Acidic residues" evidence="2">
    <location>
        <begin position="1"/>
        <end position="14"/>
    </location>
</feature>
<reference evidence="3 4" key="1">
    <citation type="submission" date="2024-02" db="EMBL/GenBank/DDBJ databases">
        <authorList>
            <person name="Chen Y."/>
            <person name="Shah S."/>
            <person name="Dougan E. K."/>
            <person name="Thang M."/>
            <person name="Chan C."/>
        </authorList>
    </citation>
    <scope>NUCLEOTIDE SEQUENCE [LARGE SCALE GENOMIC DNA]</scope>
</reference>
<feature type="compositionally biased region" description="Polar residues" evidence="2">
    <location>
        <begin position="162"/>
        <end position="181"/>
    </location>
</feature>
<protein>
    <recommendedName>
        <fullName evidence="5">Centrosomal protein of 162 kDa</fullName>
    </recommendedName>
</protein>
<feature type="compositionally biased region" description="Basic and acidic residues" evidence="2">
    <location>
        <begin position="143"/>
        <end position="157"/>
    </location>
</feature>
<name>A0ABP0K5L1_9DINO</name>
<feature type="region of interest" description="Disordered" evidence="2">
    <location>
        <begin position="828"/>
        <end position="912"/>
    </location>
</feature>